<keyword evidence="3" id="KW-1185">Reference proteome</keyword>
<organism evidence="2 3">
    <name type="scientific">Aeromicrobium duanguangcaii</name>
    <dbReference type="NCBI Taxonomy" id="2968086"/>
    <lineage>
        <taxon>Bacteria</taxon>
        <taxon>Bacillati</taxon>
        <taxon>Actinomycetota</taxon>
        <taxon>Actinomycetes</taxon>
        <taxon>Propionibacteriales</taxon>
        <taxon>Nocardioidaceae</taxon>
        <taxon>Aeromicrobium</taxon>
    </lineage>
</organism>
<gene>
    <name evidence="2" type="ORF">NP095_06090</name>
</gene>
<evidence type="ECO:0000313" key="2">
    <source>
        <dbReference type="EMBL" id="UUI69661.1"/>
    </source>
</evidence>
<dbReference type="EMBL" id="CP101990">
    <property type="protein sequence ID" value="UUI69661.1"/>
    <property type="molecule type" value="Genomic_DNA"/>
</dbReference>
<sequence length="159" mass="16830">MRIRGSFSTFVMICVIGVLAPVGASAAVEPASVAPRESATRPAACKASYAGAIQWKKGKIWGWATARNCSTIKYKRVCAQIWSYNAMGGSPGAAPVSTKCLKPKKNGIAVPTTKTQKCIPGQYWAEVHVTTSQGKTLIKRTKRVDTTGGCPKQGSVAAR</sequence>
<dbReference type="RefSeq" id="WP_232416863.1">
    <property type="nucleotide sequence ID" value="NZ_CP101990.1"/>
</dbReference>
<proteinExistence type="predicted"/>
<feature type="signal peptide" evidence="1">
    <location>
        <begin position="1"/>
        <end position="26"/>
    </location>
</feature>
<protein>
    <submittedName>
        <fullName evidence="2">Uncharacterized protein</fullName>
    </submittedName>
</protein>
<accession>A0ABY5KGQ2</accession>
<evidence type="ECO:0000256" key="1">
    <source>
        <dbReference type="SAM" id="SignalP"/>
    </source>
</evidence>
<keyword evidence="1" id="KW-0732">Signal</keyword>
<evidence type="ECO:0000313" key="3">
    <source>
        <dbReference type="Proteomes" id="UP001315860"/>
    </source>
</evidence>
<name>A0ABY5KGQ2_9ACTN</name>
<dbReference type="Proteomes" id="UP001315860">
    <property type="component" value="Chromosome"/>
</dbReference>
<reference evidence="2 3" key="1">
    <citation type="submission" date="2022-07" db="EMBL/GenBank/DDBJ databases">
        <title>Novel species in genus Aeromicrobium.</title>
        <authorList>
            <person name="Ye L."/>
        </authorList>
    </citation>
    <scope>NUCLEOTIDE SEQUENCE [LARGE SCALE GENOMIC DNA]</scope>
    <source>
        <strain evidence="3">zg-Y50</strain>
    </source>
</reference>
<feature type="chain" id="PRO_5046643469" evidence="1">
    <location>
        <begin position="27"/>
        <end position="159"/>
    </location>
</feature>